<protein>
    <recommendedName>
        <fullName evidence="1">DUF7768 domain-containing protein</fullName>
    </recommendedName>
</protein>
<evidence type="ECO:0000259" key="1">
    <source>
        <dbReference type="Pfam" id="PF24963"/>
    </source>
</evidence>
<dbReference type="EMBL" id="JAGFNZ010000003">
    <property type="protein sequence ID" value="MBW7573170.1"/>
    <property type="molecule type" value="Genomic_DNA"/>
</dbReference>
<name>A0ABS7DQS9_9FIRM</name>
<evidence type="ECO:0000313" key="3">
    <source>
        <dbReference type="Proteomes" id="UP000719942"/>
    </source>
</evidence>
<gene>
    <name evidence="2" type="ORF">J5W02_10135</name>
</gene>
<keyword evidence="3" id="KW-1185">Reference proteome</keyword>
<dbReference type="Proteomes" id="UP000719942">
    <property type="component" value="Unassembled WGS sequence"/>
</dbReference>
<organism evidence="2 3">
    <name type="scientific">Caproiciproducens faecalis</name>
    <dbReference type="NCBI Taxonomy" id="2820301"/>
    <lineage>
        <taxon>Bacteria</taxon>
        <taxon>Bacillati</taxon>
        <taxon>Bacillota</taxon>
        <taxon>Clostridia</taxon>
        <taxon>Eubacteriales</taxon>
        <taxon>Acutalibacteraceae</taxon>
        <taxon>Caproiciproducens</taxon>
    </lineage>
</organism>
<dbReference type="InterPro" id="IPR056670">
    <property type="entry name" value="DUF7768"/>
</dbReference>
<dbReference type="Gene3D" id="3.40.50.10400">
    <property type="entry name" value="Hypothetical protein PA1492"/>
    <property type="match status" value="1"/>
</dbReference>
<accession>A0ABS7DQS9</accession>
<dbReference type="Pfam" id="PF24963">
    <property type="entry name" value="DUF7768"/>
    <property type="match status" value="1"/>
</dbReference>
<reference evidence="2 3" key="1">
    <citation type="submission" date="2021-03" db="EMBL/GenBank/DDBJ databases">
        <title>Caproiciproducens sp. nov. isolated from feces of cow.</title>
        <authorList>
            <person name="Choi J.-Y."/>
        </authorList>
    </citation>
    <scope>NUCLEOTIDE SEQUENCE [LARGE SCALE GENOMIC DNA]</scope>
    <source>
        <strain evidence="2 3">AGMB10547</strain>
    </source>
</reference>
<evidence type="ECO:0000313" key="2">
    <source>
        <dbReference type="EMBL" id="MBW7573170.1"/>
    </source>
</evidence>
<comment type="caution">
    <text evidence="2">The sequence shown here is derived from an EMBL/GenBank/DDBJ whole genome shotgun (WGS) entry which is preliminary data.</text>
</comment>
<sequence length="191" mass="21650">MMKLVYICSPLKGDMQENIKKATAYCAYAAEQGVIPLAPHTIFTQYLDDTVPLQRQKGLMMGMELLKHCSELWVCGDVVSEGMKREISYAQKHDIATLYYSETFFHNQTVSHKEDYGLRMKQKIIGIQEQFGSIFVAKAEDGKITSVILPEEAHSSMSREEIKEVERYIASAGSRKPEAGPVEENTMEMEQ</sequence>
<dbReference type="SUPFAM" id="SSF52309">
    <property type="entry name" value="N-(deoxy)ribosyltransferase-like"/>
    <property type="match status" value="1"/>
</dbReference>
<dbReference type="RefSeq" id="WP_219965562.1">
    <property type="nucleotide sequence ID" value="NZ_JAGFNZ010000003.1"/>
</dbReference>
<proteinExistence type="predicted"/>
<feature type="domain" description="DUF7768" evidence="1">
    <location>
        <begin position="3"/>
        <end position="99"/>
    </location>
</feature>